<gene>
    <name evidence="1" type="ORF">S01H4_37355</name>
</gene>
<dbReference type="AlphaFoldDB" id="X1BUZ8"/>
<proteinExistence type="predicted"/>
<evidence type="ECO:0000313" key="1">
    <source>
        <dbReference type="EMBL" id="GAG99599.1"/>
    </source>
</evidence>
<sequence>YWQLNEKRMEIQEKKIKEIKNHLLEKKLSAASGELANKFFDMESTDDLFELCCMSLNYILEKKYKKDFIYVSPQGWGKWHLKNVFNSLPDNLSLSAPKAKLPAFGKAEREETTHIHEFPLQTYLTWREILSGGVKISIKLNKELSISREYVFTDKEEEKDYTVFYYPSSAFFLGLKDFFESNNVPQGTRLTLERKGPTQFNFWLKRSKKKLPVLKIDYDPKEDKFTASGEEVFTFSLPNKIIHLKRETLSELFSLYSERDDLDLKELLVLIYKNFGLESKNLSLHYLRAYHLV</sequence>
<comment type="caution">
    <text evidence="1">The sequence shown here is derived from an EMBL/GenBank/DDBJ whole genome shotgun (WGS) entry which is preliminary data.</text>
</comment>
<organism evidence="1">
    <name type="scientific">marine sediment metagenome</name>
    <dbReference type="NCBI Taxonomy" id="412755"/>
    <lineage>
        <taxon>unclassified sequences</taxon>
        <taxon>metagenomes</taxon>
        <taxon>ecological metagenomes</taxon>
    </lineage>
</organism>
<protein>
    <submittedName>
        <fullName evidence="1">Uncharacterized protein</fullName>
    </submittedName>
</protein>
<feature type="non-terminal residue" evidence="1">
    <location>
        <position position="293"/>
    </location>
</feature>
<dbReference type="EMBL" id="BART01020060">
    <property type="protein sequence ID" value="GAG99599.1"/>
    <property type="molecule type" value="Genomic_DNA"/>
</dbReference>
<accession>X1BUZ8</accession>
<reference evidence="1" key="1">
    <citation type="journal article" date="2014" name="Front. Microbiol.">
        <title>High frequency of phylogenetically diverse reductive dehalogenase-homologous genes in deep subseafloor sedimentary metagenomes.</title>
        <authorList>
            <person name="Kawai M."/>
            <person name="Futagami T."/>
            <person name="Toyoda A."/>
            <person name="Takaki Y."/>
            <person name="Nishi S."/>
            <person name="Hori S."/>
            <person name="Arai W."/>
            <person name="Tsubouchi T."/>
            <person name="Morono Y."/>
            <person name="Uchiyama I."/>
            <person name="Ito T."/>
            <person name="Fujiyama A."/>
            <person name="Inagaki F."/>
            <person name="Takami H."/>
        </authorList>
    </citation>
    <scope>NUCLEOTIDE SEQUENCE</scope>
    <source>
        <strain evidence="1">Expedition CK06-06</strain>
    </source>
</reference>
<feature type="non-terminal residue" evidence="1">
    <location>
        <position position="1"/>
    </location>
</feature>
<name>X1BUZ8_9ZZZZ</name>